<feature type="domain" description="FAD-binding" evidence="4">
    <location>
        <begin position="8"/>
        <end position="91"/>
    </location>
</feature>
<evidence type="ECO:0000313" key="6">
    <source>
        <dbReference type="Proteomes" id="UP001338125"/>
    </source>
</evidence>
<dbReference type="Proteomes" id="UP001338125">
    <property type="component" value="Unassembled WGS sequence"/>
</dbReference>
<gene>
    <name evidence="5" type="ORF">PT974_04603</name>
</gene>
<keyword evidence="2" id="KW-0274">FAD</keyword>
<evidence type="ECO:0000313" key="5">
    <source>
        <dbReference type="EMBL" id="KAK5996175.1"/>
    </source>
</evidence>
<dbReference type="PANTHER" id="PTHR43004:SF16">
    <property type="entry name" value="PHENOL 2-MONOOXYGENASE FSQG"/>
    <property type="match status" value="1"/>
</dbReference>
<dbReference type="InterPro" id="IPR002938">
    <property type="entry name" value="FAD-bd"/>
</dbReference>
<protein>
    <submittedName>
        <fullName evidence="5">Phenol 2-monooxygenase fsqG</fullName>
    </submittedName>
</protein>
<evidence type="ECO:0000256" key="3">
    <source>
        <dbReference type="ARBA" id="ARBA00023002"/>
    </source>
</evidence>
<keyword evidence="3" id="KW-0560">Oxidoreductase</keyword>
<sequence>MSATIDKVGVLIVGAGPAGLTAANCFKGSDNLRVRLIDKKCGTVQTGRADGLKSISLEVLDTFGIGDAIRNESHRIEEIVLWEPDKQGGLARYMTIPDRVPELGKPREVTLD</sequence>
<dbReference type="InterPro" id="IPR050641">
    <property type="entry name" value="RIFMO-like"/>
</dbReference>
<proteinExistence type="predicted"/>
<organism evidence="5 6">
    <name type="scientific">Cladobotryum mycophilum</name>
    <dbReference type="NCBI Taxonomy" id="491253"/>
    <lineage>
        <taxon>Eukaryota</taxon>
        <taxon>Fungi</taxon>
        <taxon>Dikarya</taxon>
        <taxon>Ascomycota</taxon>
        <taxon>Pezizomycotina</taxon>
        <taxon>Sordariomycetes</taxon>
        <taxon>Hypocreomycetidae</taxon>
        <taxon>Hypocreales</taxon>
        <taxon>Hypocreaceae</taxon>
        <taxon>Cladobotryum</taxon>
    </lineage>
</organism>
<dbReference type="Gene3D" id="3.50.50.60">
    <property type="entry name" value="FAD/NAD(P)-binding domain"/>
    <property type="match status" value="1"/>
</dbReference>
<dbReference type="EMBL" id="JAVFKD010000004">
    <property type="protein sequence ID" value="KAK5996175.1"/>
    <property type="molecule type" value="Genomic_DNA"/>
</dbReference>
<evidence type="ECO:0000256" key="2">
    <source>
        <dbReference type="ARBA" id="ARBA00022827"/>
    </source>
</evidence>
<dbReference type="Pfam" id="PF01494">
    <property type="entry name" value="FAD_binding_3"/>
    <property type="match status" value="1"/>
</dbReference>
<keyword evidence="6" id="KW-1185">Reference proteome</keyword>
<accession>A0ABR0SVE5</accession>
<keyword evidence="1" id="KW-0285">Flavoprotein</keyword>
<dbReference type="PANTHER" id="PTHR43004">
    <property type="entry name" value="TRK SYSTEM POTASSIUM UPTAKE PROTEIN"/>
    <property type="match status" value="1"/>
</dbReference>
<dbReference type="Gene3D" id="3.30.9.10">
    <property type="entry name" value="D-Amino Acid Oxidase, subunit A, domain 2"/>
    <property type="match status" value="1"/>
</dbReference>
<dbReference type="SUPFAM" id="SSF51905">
    <property type="entry name" value="FAD/NAD(P)-binding domain"/>
    <property type="match status" value="1"/>
</dbReference>
<evidence type="ECO:0000256" key="1">
    <source>
        <dbReference type="ARBA" id="ARBA00022630"/>
    </source>
</evidence>
<name>A0ABR0SVE5_9HYPO</name>
<dbReference type="InterPro" id="IPR036188">
    <property type="entry name" value="FAD/NAD-bd_sf"/>
</dbReference>
<evidence type="ECO:0000259" key="4">
    <source>
        <dbReference type="Pfam" id="PF01494"/>
    </source>
</evidence>
<comment type="caution">
    <text evidence="5">The sequence shown here is derived from an EMBL/GenBank/DDBJ whole genome shotgun (WGS) entry which is preliminary data.</text>
</comment>
<reference evidence="5 6" key="1">
    <citation type="submission" date="2024-01" db="EMBL/GenBank/DDBJ databases">
        <title>Complete genome of Cladobotryum mycophilum ATHUM6906.</title>
        <authorList>
            <person name="Christinaki A.C."/>
            <person name="Myridakis A.I."/>
            <person name="Kouvelis V.N."/>
        </authorList>
    </citation>
    <scope>NUCLEOTIDE SEQUENCE [LARGE SCALE GENOMIC DNA]</scope>
    <source>
        <strain evidence="5 6">ATHUM6906</strain>
    </source>
</reference>